<accession>A0A7R9BGQ1</accession>
<feature type="region of interest" description="Disordered" evidence="1">
    <location>
        <begin position="117"/>
        <end position="490"/>
    </location>
</feature>
<feature type="compositionally biased region" description="Basic and acidic residues" evidence="1">
    <location>
        <begin position="233"/>
        <end position="292"/>
    </location>
</feature>
<evidence type="ECO:0000256" key="2">
    <source>
        <dbReference type="SAM" id="Phobius"/>
    </source>
</evidence>
<keyword evidence="4" id="KW-1185">Reference proteome</keyword>
<reference evidence="3" key="1">
    <citation type="submission" date="2020-11" db="EMBL/GenBank/DDBJ databases">
        <authorList>
            <person name="Tran Van P."/>
        </authorList>
    </citation>
    <scope>NUCLEOTIDE SEQUENCE</scope>
</reference>
<feature type="compositionally biased region" description="Polar residues" evidence="1">
    <location>
        <begin position="413"/>
        <end position="436"/>
    </location>
</feature>
<feature type="compositionally biased region" description="Basic and acidic residues" evidence="1">
    <location>
        <begin position="381"/>
        <end position="409"/>
    </location>
</feature>
<feature type="compositionally biased region" description="Basic and acidic residues" evidence="1">
    <location>
        <begin position="168"/>
        <end position="185"/>
    </location>
</feature>
<feature type="compositionally biased region" description="Basic and acidic residues" evidence="1">
    <location>
        <begin position="201"/>
        <end position="224"/>
    </location>
</feature>
<name>A0A7R9BGQ1_9CRUS</name>
<feature type="compositionally biased region" description="Basic and acidic residues" evidence="1">
    <location>
        <begin position="304"/>
        <end position="353"/>
    </location>
</feature>
<evidence type="ECO:0000313" key="3">
    <source>
        <dbReference type="EMBL" id="CAD7274837.1"/>
    </source>
</evidence>
<dbReference type="EMBL" id="OA882347">
    <property type="protein sequence ID" value="CAD7274837.1"/>
    <property type="molecule type" value="Genomic_DNA"/>
</dbReference>
<keyword evidence="2" id="KW-1133">Transmembrane helix</keyword>
<feature type="compositionally biased region" description="Basic and acidic residues" evidence="1">
    <location>
        <begin position="466"/>
        <end position="490"/>
    </location>
</feature>
<evidence type="ECO:0000313" key="4">
    <source>
        <dbReference type="Proteomes" id="UP000678499"/>
    </source>
</evidence>
<dbReference type="Proteomes" id="UP000678499">
    <property type="component" value="Unassembled WGS sequence"/>
</dbReference>
<keyword evidence="2" id="KW-0472">Membrane</keyword>
<organism evidence="3">
    <name type="scientific">Notodromas monacha</name>
    <dbReference type="NCBI Taxonomy" id="399045"/>
    <lineage>
        <taxon>Eukaryota</taxon>
        <taxon>Metazoa</taxon>
        <taxon>Ecdysozoa</taxon>
        <taxon>Arthropoda</taxon>
        <taxon>Crustacea</taxon>
        <taxon>Oligostraca</taxon>
        <taxon>Ostracoda</taxon>
        <taxon>Podocopa</taxon>
        <taxon>Podocopida</taxon>
        <taxon>Cypridocopina</taxon>
        <taxon>Cypridoidea</taxon>
        <taxon>Cyprididae</taxon>
        <taxon>Notodromas</taxon>
    </lineage>
</organism>
<dbReference type="AlphaFoldDB" id="A0A7R9BGQ1"/>
<sequence length="490" mass="54382">MQGLVVSTVSKKKSNGTSRFTRPSSECLLAWVLIVICGTALFVLLSIGGMDSKSMEKKMRQRAVQIPREGKDRLRPGEPAVVDTVKRHFYPAYRPKHHLEGEDDETAPKDNLLAMELGKFDGPKRSNQDGGKIEDIEKEFPKRFDFGKKKSENLEKKQSTEPSFSGDDSVRRSRGSLDSKAKMFEDDSDQGSSDHGLGQMKAKDDSAKIRDHEDSKTKISKDDSAQEVNDPLDGLKLKIPMKSEKGIDNDDSTIESRIDQQDSRTEISKNDSSKEFNDTADDLKLEMAKKESVQGLNDPLNDLNKTDSVKDNSENLEDGELRGKQNKKKPADQAEKQKIEQIDDLKKYSKGDEAEASSINGPKKSAIESNIFRKAVPSINDSEKKDLDGSSDAGKSESRPAEKRLDQAKKFPANSSSPDQRTANKNLTSDSGTETLLESRKVDHRNRMKGESASADENIVGQIKPAADRTQDSSRKNDAISKIEKSVDKN</sequence>
<keyword evidence="2" id="KW-0812">Transmembrane</keyword>
<feature type="transmembrane region" description="Helical" evidence="2">
    <location>
        <begin position="28"/>
        <end position="50"/>
    </location>
</feature>
<protein>
    <submittedName>
        <fullName evidence="3">Uncharacterized protein</fullName>
    </submittedName>
</protein>
<proteinExistence type="predicted"/>
<gene>
    <name evidence="3" type="ORF">NMOB1V02_LOCUS2657</name>
</gene>
<evidence type="ECO:0000256" key="1">
    <source>
        <dbReference type="SAM" id="MobiDB-lite"/>
    </source>
</evidence>
<feature type="region of interest" description="Disordered" evidence="1">
    <location>
        <begin position="1"/>
        <end position="21"/>
    </location>
</feature>
<dbReference type="EMBL" id="CAJPEX010000310">
    <property type="protein sequence ID" value="CAG0914989.1"/>
    <property type="molecule type" value="Genomic_DNA"/>
</dbReference>
<feature type="compositionally biased region" description="Basic and acidic residues" evidence="1">
    <location>
        <begin position="118"/>
        <end position="159"/>
    </location>
</feature>